<dbReference type="WBParaSite" id="MCU_014788-RA">
    <property type="protein sequence ID" value="MCU_014788-RA"/>
    <property type="gene ID" value="MCU_014788"/>
</dbReference>
<protein>
    <submittedName>
        <fullName evidence="1">Uncharacterized protein</fullName>
    </submittedName>
</protein>
<proteinExistence type="predicted"/>
<sequence>QTLAGRGGARLSSSTVEARWRKPSWSPTIVLLTATRKPCLKTSMVVCSVSTVVKCASSVGSRS</sequence>
<accession>A0A5K3G855</accession>
<dbReference type="AlphaFoldDB" id="A0A5K3G855"/>
<organism evidence="1">
    <name type="scientific">Mesocestoides corti</name>
    <name type="common">Flatworm</name>
    <dbReference type="NCBI Taxonomy" id="53468"/>
    <lineage>
        <taxon>Eukaryota</taxon>
        <taxon>Metazoa</taxon>
        <taxon>Spiralia</taxon>
        <taxon>Lophotrochozoa</taxon>
        <taxon>Platyhelminthes</taxon>
        <taxon>Cestoda</taxon>
        <taxon>Eucestoda</taxon>
        <taxon>Cyclophyllidea</taxon>
        <taxon>Mesocestoididae</taxon>
        <taxon>Mesocestoides</taxon>
    </lineage>
</organism>
<reference evidence="1" key="1">
    <citation type="submission" date="2019-11" db="UniProtKB">
        <authorList>
            <consortium name="WormBaseParasite"/>
        </authorList>
    </citation>
    <scope>IDENTIFICATION</scope>
</reference>
<evidence type="ECO:0000313" key="1">
    <source>
        <dbReference type="WBParaSite" id="MCU_014788-RA"/>
    </source>
</evidence>
<name>A0A5K3G855_MESCO</name>